<reference evidence="1 2" key="1">
    <citation type="submission" date="2020-08" db="EMBL/GenBank/DDBJ databases">
        <title>Genomic Encyclopedia of Type Strains, Phase IV (KMG-IV): sequencing the most valuable type-strain genomes for metagenomic binning, comparative biology and taxonomic classification.</title>
        <authorList>
            <person name="Goeker M."/>
        </authorList>
    </citation>
    <scope>NUCLEOTIDE SEQUENCE [LARGE SCALE GENOMIC DNA]</scope>
    <source>
        <strain evidence="1 2">DSM 103570</strain>
    </source>
</reference>
<evidence type="ECO:0000313" key="1">
    <source>
        <dbReference type="EMBL" id="MBB4003175.1"/>
    </source>
</evidence>
<keyword evidence="2" id="KW-1185">Reference proteome</keyword>
<evidence type="ECO:0000313" key="2">
    <source>
        <dbReference type="Proteomes" id="UP000588647"/>
    </source>
</evidence>
<dbReference type="AlphaFoldDB" id="A0A7W6HDE0"/>
<sequence>MTNDSERPLRTLILDLTMKVMELQKQIQRMEEADAARYDLLFELCVPVEFRDEIDSLDGIPFDVVEAPVDVAGPLRDWMKKTR</sequence>
<dbReference type="Proteomes" id="UP000588647">
    <property type="component" value="Unassembled WGS sequence"/>
</dbReference>
<gene>
    <name evidence="1" type="ORF">GGR03_002250</name>
</gene>
<protein>
    <submittedName>
        <fullName evidence="1">Uncharacterized protein</fullName>
    </submittedName>
</protein>
<organism evidence="1 2">
    <name type="scientific">Aurantimonas endophytica</name>
    <dbReference type="NCBI Taxonomy" id="1522175"/>
    <lineage>
        <taxon>Bacteria</taxon>
        <taxon>Pseudomonadati</taxon>
        <taxon>Pseudomonadota</taxon>
        <taxon>Alphaproteobacteria</taxon>
        <taxon>Hyphomicrobiales</taxon>
        <taxon>Aurantimonadaceae</taxon>
        <taxon>Aurantimonas</taxon>
    </lineage>
</organism>
<proteinExistence type="predicted"/>
<name>A0A7W6HDE0_9HYPH</name>
<dbReference type="RefSeq" id="WP_183207900.1">
    <property type="nucleotide sequence ID" value="NZ_JAAAMM010000002.1"/>
</dbReference>
<comment type="caution">
    <text evidence="1">The sequence shown here is derived from an EMBL/GenBank/DDBJ whole genome shotgun (WGS) entry which is preliminary data.</text>
</comment>
<accession>A0A7W6HDE0</accession>
<dbReference type="EMBL" id="JACIEM010000002">
    <property type="protein sequence ID" value="MBB4003175.1"/>
    <property type="molecule type" value="Genomic_DNA"/>
</dbReference>